<dbReference type="SUPFAM" id="SSF49899">
    <property type="entry name" value="Concanavalin A-like lectins/glucanases"/>
    <property type="match status" value="1"/>
</dbReference>
<organism evidence="2 3">
    <name type="scientific">Pendulispora albinea</name>
    <dbReference type="NCBI Taxonomy" id="2741071"/>
    <lineage>
        <taxon>Bacteria</taxon>
        <taxon>Pseudomonadati</taxon>
        <taxon>Myxococcota</taxon>
        <taxon>Myxococcia</taxon>
        <taxon>Myxococcales</taxon>
        <taxon>Sorangiineae</taxon>
        <taxon>Pendulisporaceae</taxon>
        <taxon>Pendulispora</taxon>
    </lineage>
</organism>
<dbReference type="Gene3D" id="2.60.120.200">
    <property type="match status" value="1"/>
</dbReference>
<accession>A0ABZ2LTZ5</accession>
<feature type="signal peptide" evidence="1">
    <location>
        <begin position="1"/>
        <end position="24"/>
    </location>
</feature>
<dbReference type="Proteomes" id="UP001370348">
    <property type="component" value="Chromosome"/>
</dbReference>
<evidence type="ECO:0008006" key="4">
    <source>
        <dbReference type="Google" id="ProtNLM"/>
    </source>
</evidence>
<reference evidence="2 3" key="1">
    <citation type="submission" date="2021-12" db="EMBL/GenBank/DDBJ databases">
        <title>Discovery of the Pendulisporaceae a myxobacterial family with distinct sporulation behavior and unique specialized metabolism.</title>
        <authorList>
            <person name="Garcia R."/>
            <person name="Popoff A."/>
            <person name="Bader C.D."/>
            <person name="Loehr J."/>
            <person name="Walesch S."/>
            <person name="Walt C."/>
            <person name="Boldt J."/>
            <person name="Bunk B."/>
            <person name="Haeckl F.J.F.P.J."/>
            <person name="Gunesch A.P."/>
            <person name="Birkelbach J."/>
            <person name="Nuebel U."/>
            <person name="Pietschmann T."/>
            <person name="Bach T."/>
            <person name="Mueller R."/>
        </authorList>
    </citation>
    <scope>NUCLEOTIDE SEQUENCE [LARGE SCALE GENOMIC DNA]</scope>
    <source>
        <strain evidence="2 3">MSr11954</strain>
    </source>
</reference>
<name>A0ABZ2LTZ5_9BACT</name>
<evidence type="ECO:0000256" key="1">
    <source>
        <dbReference type="SAM" id="SignalP"/>
    </source>
</evidence>
<sequence length="281" mass="29638">MKFRHAFLLPVCACSALVATVLSSACSSSSDISPEARDAGPDIVILPPPDAPAPWTPAVLRPALWLDGDNVVTVGEGVTQWSDTSGYSNDVTQPTATLRPKVTAFGGGHQAVAFEGAQTMSIADSPSLRWGKDDFAFFTVLRFTGIKDTGDYAAIIYVKAPDGGGPGLRLFASKPPSQLWMGVENDMLKSPNSGYSDGKVHVTVIRRQGSKLDLRIDSLTVGTMTATPVDISATGRNVLIGGSGSVEFLVGDIATFLGVRGAVSDESVAKVEAYLKERYKL</sequence>
<dbReference type="EMBL" id="CP089984">
    <property type="protein sequence ID" value="WXB14377.1"/>
    <property type="molecule type" value="Genomic_DNA"/>
</dbReference>
<protein>
    <recommendedName>
        <fullName evidence="4">LamG domain-containing protein</fullName>
    </recommendedName>
</protein>
<dbReference type="RefSeq" id="WP_394823997.1">
    <property type="nucleotide sequence ID" value="NZ_CP089984.1"/>
</dbReference>
<dbReference type="InterPro" id="IPR013320">
    <property type="entry name" value="ConA-like_dom_sf"/>
</dbReference>
<feature type="chain" id="PRO_5046921433" description="LamG domain-containing protein" evidence="1">
    <location>
        <begin position="25"/>
        <end position="281"/>
    </location>
</feature>
<evidence type="ECO:0000313" key="2">
    <source>
        <dbReference type="EMBL" id="WXB14377.1"/>
    </source>
</evidence>
<gene>
    <name evidence="2" type="ORF">LZC94_41945</name>
</gene>
<dbReference type="PROSITE" id="PS51257">
    <property type="entry name" value="PROKAR_LIPOPROTEIN"/>
    <property type="match status" value="1"/>
</dbReference>
<keyword evidence="1" id="KW-0732">Signal</keyword>
<evidence type="ECO:0000313" key="3">
    <source>
        <dbReference type="Proteomes" id="UP001370348"/>
    </source>
</evidence>
<proteinExistence type="predicted"/>
<keyword evidence="3" id="KW-1185">Reference proteome</keyword>